<dbReference type="STRING" id="1121357.SAMN05661109_01517"/>
<dbReference type="GO" id="GO:0003677">
    <property type="term" value="F:DNA binding"/>
    <property type="evidence" value="ECO:0007669"/>
    <property type="project" value="UniProtKB-KW"/>
</dbReference>
<organism evidence="6 7">
    <name type="scientific">Corynebacterium cystitidis DSM 20524</name>
    <dbReference type="NCBI Taxonomy" id="1121357"/>
    <lineage>
        <taxon>Bacteria</taxon>
        <taxon>Bacillati</taxon>
        <taxon>Actinomycetota</taxon>
        <taxon>Actinomycetes</taxon>
        <taxon>Mycobacteriales</taxon>
        <taxon>Corynebacteriaceae</taxon>
        <taxon>Corynebacterium</taxon>
    </lineage>
</organism>
<dbReference type="SUPFAM" id="SSF55781">
    <property type="entry name" value="GAF domain-like"/>
    <property type="match status" value="1"/>
</dbReference>
<dbReference type="EMBL" id="FOGQ01000006">
    <property type="protein sequence ID" value="SER99577.1"/>
    <property type="molecule type" value="Genomic_DNA"/>
</dbReference>
<dbReference type="InterPro" id="IPR029016">
    <property type="entry name" value="GAF-like_dom_sf"/>
</dbReference>
<dbReference type="InterPro" id="IPR036388">
    <property type="entry name" value="WH-like_DNA-bd_sf"/>
</dbReference>
<dbReference type="RefSeq" id="WP_092258522.1">
    <property type="nucleotide sequence ID" value="NZ_CP047199.1"/>
</dbReference>
<dbReference type="PANTHER" id="PTHR30136:SF35">
    <property type="entry name" value="HTH-TYPE TRANSCRIPTIONAL REGULATOR RV1719"/>
    <property type="match status" value="1"/>
</dbReference>
<sequence length="258" mass="27952">MIAHGPTQGPPPREYLQSVDLALALILMLRDNGSLTISGAADTLNVAPSTVHRSMSMLVYRGFATRSESRAYLPGPAISSTSLVPGMGSELIEATADHLTALAAETGETCNLQVLSNNKTHFLYSAEGSNMVRVGTRRGQVMPADENSGGLAILAELSPGELRALYPTMQDEAFEDLRRTLHRTRKRGFALNNGLYEHDVSAVGAVLRNELGDTLGAITVSIPTSRFRNVHRECAEILVKHVRDLNGRLAKFRPANVY</sequence>
<dbReference type="Proteomes" id="UP000198929">
    <property type="component" value="Unassembled WGS sequence"/>
</dbReference>
<evidence type="ECO:0000313" key="6">
    <source>
        <dbReference type="EMBL" id="SER99577.1"/>
    </source>
</evidence>
<dbReference type="InterPro" id="IPR014757">
    <property type="entry name" value="Tscrpt_reg_IclR_C"/>
</dbReference>
<dbReference type="GO" id="GO:0045892">
    <property type="term" value="P:negative regulation of DNA-templated transcription"/>
    <property type="evidence" value="ECO:0007669"/>
    <property type="project" value="TreeGrafter"/>
</dbReference>
<accession>A0A1H9TRG8</accession>
<feature type="domain" description="IclR-ED" evidence="5">
    <location>
        <begin position="70"/>
        <end position="255"/>
    </location>
</feature>
<evidence type="ECO:0000259" key="4">
    <source>
        <dbReference type="PROSITE" id="PS51077"/>
    </source>
</evidence>
<dbReference type="InterPro" id="IPR050707">
    <property type="entry name" value="HTH_MetabolicPath_Reg"/>
</dbReference>
<dbReference type="InterPro" id="IPR005471">
    <property type="entry name" value="Tscrpt_reg_IclR_N"/>
</dbReference>
<reference evidence="7" key="1">
    <citation type="submission" date="2016-10" db="EMBL/GenBank/DDBJ databases">
        <authorList>
            <person name="Varghese N."/>
            <person name="Submissions S."/>
        </authorList>
    </citation>
    <scope>NUCLEOTIDE SEQUENCE [LARGE SCALE GENOMIC DNA]</scope>
    <source>
        <strain evidence="7">DSM 20524</strain>
    </source>
</reference>
<dbReference type="InterPro" id="IPR036390">
    <property type="entry name" value="WH_DNA-bd_sf"/>
</dbReference>
<keyword evidence="3" id="KW-0804">Transcription</keyword>
<dbReference type="PANTHER" id="PTHR30136">
    <property type="entry name" value="HELIX-TURN-HELIX TRANSCRIPTIONAL REGULATOR, ICLR FAMILY"/>
    <property type="match status" value="1"/>
</dbReference>
<gene>
    <name evidence="6" type="ORF">SAMN05661109_01517</name>
</gene>
<evidence type="ECO:0000256" key="3">
    <source>
        <dbReference type="ARBA" id="ARBA00023163"/>
    </source>
</evidence>
<dbReference type="PROSITE" id="PS51078">
    <property type="entry name" value="ICLR_ED"/>
    <property type="match status" value="1"/>
</dbReference>
<evidence type="ECO:0000313" key="7">
    <source>
        <dbReference type="Proteomes" id="UP000198929"/>
    </source>
</evidence>
<dbReference type="PROSITE" id="PS51077">
    <property type="entry name" value="HTH_ICLR"/>
    <property type="match status" value="1"/>
</dbReference>
<dbReference type="Gene3D" id="3.30.450.40">
    <property type="match status" value="1"/>
</dbReference>
<protein>
    <submittedName>
        <fullName evidence="6">Transcriptional regulator, IclR family</fullName>
    </submittedName>
</protein>
<evidence type="ECO:0000256" key="1">
    <source>
        <dbReference type="ARBA" id="ARBA00023015"/>
    </source>
</evidence>
<keyword evidence="1" id="KW-0805">Transcription regulation</keyword>
<keyword evidence="7" id="KW-1185">Reference proteome</keyword>
<name>A0A1H9TRG8_9CORY</name>
<evidence type="ECO:0000256" key="2">
    <source>
        <dbReference type="ARBA" id="ARBA00023125"/>
    </source>
</evidence>
<proteinExistence type="predicted"/>
<dbReference type="Pfam" id="PF01614">
    <property type="entry name" value="IclR_C"/>
    <property type="match status" value="1"/>
</dbReference>
<evidence type="ECO:0000259" key="5">
    <source>
        <dbReference type="PROSITE" id="PS51078"/>
    </source>
</evidence>
<feature type="domain" description="HTH iclR-type" evidence="4">
    <location>
        <begin position="16"/>
        <end position="76"/>
    </location>
</feature>
<keyword evidence="2" id="KW-0238">DNA-binding</keyword>
<dbReference type="AlphaFoldDB" id="A0A1H9TRG8"/>
<dbReference type="Pfam" id="PF09339">
    <property type="entry name" value="HTH_IclR"/>
    <property type="match status" value="1"/>
</dbReference>
<dbReference type="SUPFAM" id="SSF46785">
    <property type="entry name" value="Winged helix' DNA-binding domain"/>
    <property type="match status" value="1"/>
</dbReference>
<dbReference type="Gene3D" id="1.10.10.10">
    <property type="entry name" value="Winged helix-like DNA-binding domain superfamily/Winged helix DNA-binding domain"/>
    <property type="match status" value="1"/>
</dbReference>
<dbReference type="GO" id="GO:0003700">
    <property type="term" value="F:DNA-binding transcription factor activity"/>
    <property type="evidence" value="ECO:0007669"/>
    <property type="project" value="TreeGrafter"/>
</dbReference>